<keyword evidence="2" id="KW-1185">Reference proteome</keyword>
<reference evidence="1 2" key="1">
    <citation type="submission" date="2024-01" db="EMBL/GenBank/DDBJ databases">
        <title>Genome assemblies of Stephania.</title>
        <authorList>
            <person name="Yang L."/>
        </authorList>
    </citation>
    <scope>NUCLEOTIDE SEQUENCE [LARGE SCALE GENOMIC DNA]</scope>
    <source>
        <strain evidence="1">YNDBR</strain>
        <tissue evidence="1">Leaf</tissue>
    </source>
</reference>
<gene>
    <name evidence="1" type="ORF">Syun_021548</name>
</gene>
<dbReference type="AlphaFoldDB" id="A0AAP0IH99"/>
<sequence length="82" mass="9334">MIKDKRNGLRVMGRQGCNTYKTANGAACRQVYRLGAQGSFDIVFTDSFSQGKALEYFCMTKSLNDVRCLYVSEYINEMKRNA</sequence>
<dbReference type="EMBL" id="JBBNAF010000009">
    <property type="protein sequence ID" value="KAK9114751.1"/>
    <property type="molecule type" value="Genomic_DNA"/>
</dbReference>
<name>A0AAP0IH99_9MAGN</name>
<comment type="caution">
    <text evidence="1">The sequence shown here is derived from an EMBL/GenBank/DDBJ whole genome shotgun (WGS) entry which is preliminary data.</text>
</comment>
<accession>A0AAP0IH99</accession>
<proteinExistence type="predicted"/>
<dbReference type="Proteomes" id="UP001420932">
    <property type="component" value="Unassembled WGS sequence"/>
</dbReference>
<protein>
    <submittedName>
        <fullName evidence="1">Uncharacterized protein</fullName>
    </submittedName>
</protein>
<organism evidence="1 2">
    <name type="scientific">Stephania yunnanensis</name>
    <dbReference type="NCBI Taxonomy" id="152371"/>
    <lineage>
        <taxon>Eukaryota</taxon>
        <taxon>Viridiplantae</taxon>
        <taxon>Streptophyta</taxon>
        <taxon>Embryophyta</taxon>
        <taxon>Tracheophyta</taxon>
        <taxon>Spermatophyta</taxon>
        <taxon>Magnoliopsida</taxon>
        <taxon>Ranunculales</taxon>
        <taxon>Menispermaceae</taxon>
        <taxon>Menispermoideae</taxon>
        <taxon>Cissampelideae</taxon>
        <taxon>Stephania</taxon>
    </lineage>
</organism>
<evidence type="ECO:0000313" key="2">
    <source>
        <dbReference type="Proteomes" id="UP001420932"/>
    </source>
</evidence>
<evidence type="ECO:0000313" key="1">
    <source>
        <dbReference type="EMBL" id="KAK9114751.1"/>
    </source>
</evidence>